<accession>A0ABN8G4W9</accession>
<feature type="domain" description="SLH" evidence="2">
    <location>
        <begin position="946"/>
        <end position="1005"/>
    </location>
</feature>
<evidence type="ECO:0000259" key="2">
    <source>
        <dbReference type="PROSITE" id="PS51272"/>
    </source>
</evidence>
<dbReference type="SMART" id="SM00635">
    <property type="entry name" value="BID_2"/>
    <property type="match status" value="1"/>
</dbReference>
<evidence type="ECO:0000256" key="1">
    <source>
        <dbReference type="ARBA" id="ARBA00004196"/>
    </source>
</evidence>
<reference evidence="3" key="1">
    <citation type="submission" date="2022-01" db="EMBL/GenBank/DDBJ databases">
        <authorList>
            <person name="Criscuolo A."/>
        </authorList>
    </citation>
    <scope>NUCLEOTIDE SEQUENCE</scope>
    <source>
        <strain evidence="3">CIP111891</strain>
    </source>
</reference>
<dbReference type="Pfam" id="PF09479">
    <property type="entry name" value="Flg_new"/>
    <property type="match status" value="1"/>
</dbReference>
<dbReference type="InterPro" id="IPR008964">
    <property type="entry name" value="Invasin/intimin_cell_adhesion"/>
</dbReference>
<comment type="caution">
    <text evidence="3">The sequence shown here is derived from an EMBL/GenBank/DDBJ whole genome shotgun (WGS) entry which is preliminary data.</text>
</comment>
<evidence type="ECO:0000313" key="3">
    <source>
        <dbReference type="EMBL" id="CAH1200199.1"/>
    </source>
</evidence>
<organism evidence="3 4">
    <name type="scientific">Paenibacillus allorhizoplanae</name>
    <dbReference type="NCBI Taxonomy" id="2905648"/>
    <lineage>
        <taxon>Bacteria</taxon>
        <taxon>Bacillati</taxon>
        <taxon>Bacillota</taxon>
        <taxon>Bacilli</taxon>
        <taxon>Bacillales</taxon>
        <taxon>Paenibacillaceae</taxon>
        <taxon>Paenibacillus</taxon>
    </lineage>
</organism>
<dbReference type="PROSITE" id="PS51272">
    <property type="entry name" value="SLH"/>
    <property type="match status" value="3"/>
</dbReference>
<dbReference type="InterPro" id="IPR044060">
    <property type="entry name" value="Bacterial_rp_domain"/>
</dbReference>
<dbReference type="InterPro" id="IPR013378">
    <property type="entry name" value="InlB-like_B-rpt"/>
</dbReference>
<comment type="subcellular location">
    <subcellularLocation>
        <location evidence="1">Cell envelope</location>
    </subcellularLocation>
</comment>
<dbReference type="SUPFAM" id="SSF101898">
    <property type="entry name" value="NHL repeat"/>
    <property type="match status" value="1"/>
</dbReference>
<dbReference type="InterPro" id="IPR011042">
    <property type="entry name" value="6-blade_b-propeller_TolB-like"/>
</dbReference>
<dbReference type="PANTHER" id="PTHR43308:SF5">
    <property type="entry name" value="S-LAYER PROTEIN _ PEPTIDOGLYCAN ENDO-BETA-N-ACETYLGLUCOSAMINIDASE"/>
    <property type="match status" value="1"/>
</dbReference>
<dbReference type="Gene3D" id="2.60.40.1080">
    <property type="match status" value="1"/>
</dbReference>
<dbReference type="EMBL" id="CAKMMW010000003">
    <property type="protein sequence ID" value="CAH1200199.1"/>
    <property type="molecule type" value="Genomic_DNA"/>
</dbReference>
<dbReference type="Pfam" id="PF02368">
    <property type="entry name" value="Big_2"/>
    <property type="match status" value="1"/>
</dbReference>
<name>A0ABN8G4W9_9BACL</name>
<dbReference type="InterPro" id="IPR042229">
    <property type="entry name" value="Listeria/Bacterioides_rpt_sf"/>
</dbReference>
<dbReference type="Pfam" id="PF18998">
    <property type="entry name" value="Flg_new_2"/>
    <property type="match status" value="1"/>
</dbReference>
<dbReference type="NCBIfam" id="TIGR02543">
    <property type="entry name" value="List_Bact_rpt"/>
    <property type="match status" value="1"/>
</dbReference>
<keyword evidence="4" id="KW-1185">Reference proteome</keyword>
<dbReference type="Gene3D" id="2.120.10.30">
    <property type="entry name" value="TolB, C-terminal domain"/>
    <property type="match status" value="1"/>
</dbReference>
<dbReference type="InterPro" id="IPR001119">
    <property type="entry name" value="SLH_dom"/>
</dbReference>
<gene>
    <name evidence="3" type="ORF">PAECIP111891_01546</name>
</gene>
<protein>
    <recommendedName>
        <fullName evidence="2">SLH domain-containing protein</fullName>
    </recommendedName>
</protein>
<proteinExistence type="predicted"/>
<dbReference type="Proteomes" id="UP000838821">
    <property type="component" value="Unassembled WGS sequence"/>
</dbReference>
<feature type="domain" description="SLH" evidence="2">
    <location>
        <begin position="817"/>
        <end position="876"/>
    </location>
</feature>
<dbReference type="PANTHER" id="PTHR43308">
    <property type="entry name" value="OUTER MEMBRANE PROTEIN ALPHA-RELATED"/>
    <property type="match status" value="1"/>
</dbReference>
<dbReference type="InterPro" id="IPR003343">
    <property type="entry name" value="Big_2"/>
</dbReference>
<dbReference type="InterPro" id="IPR051465">
    <property type="entry name" value="Cell_Envelope_Struct_Comp"/>
</dbReference>
<dbReference type="Pfam" id="PF00395">
    <property type="entry name" value="SLH"/>
    <property type="match status" value="3"/>
</dbReference>
<feature type="domain" description="SLH" evidence="2">
    <location>
        <begin position="877"/>
        <end position="940"/>
    </location>
</feature>
<dbReference type="Gene3D" id="2.60.40.4270">
    <property type="entry name" value="Listeria-Bacteroides repeat domain"/>
    <property type="match status" value="2"/>
</dbReference>
<evidence type="ECO:0000313" key="4">
    <source>
        <dbReference type="Proteomes" id="UP000838821"/>
    </source>
</evidence>
<dbReference type="SUPFAM" id="SSF49373">
    <property type="entry name" value="Invasin/intimin cell-adhesion fragments"/>
    <property type="match status" value="1"/>
</dbReference>
<sequence length="1005" mass="106544">MSFMLTLALLVPYGEGDTAYARPAPTAPAYTGPLTWMDYTVRSVNSPLGPVPYSLAFDGQDNLYVTKFTNIVSNGPGIASKVEKISKYDQSVTDITYNLAGTYTVGIALDHNENVYVTDNSTSGNNVSNVARIKKLTSGTDTWTDITNGLTPRYAMGVAADRLGNVYVVDSDNTNGSLVSKPKVFKLVSGQQSWTEISDASFPNTVAFDIVVDTVGNLFVSFIPYSGIGGGGGKILKLAYGASNWTDVTPTTPQGSLPFIPYGLSVDQFDNVYVVNMINGGIKKLGYNGDSDNWTEFVIMSDPLSSLSNFDVAVDSLGYIFSTNMSRKNVNTLMATVIYNGMGNTSGTVPTEQLHGYKPDEFATVAGQGSLAKTNHTFSGWDTSSTATTAVYAAGDIIPMTQSVTLYAVWTPIPTYTVTYVAGNGGSISGSGSEIVAQGGSPLSVPVVTPDQGYIFLGWSSDGGATLLTNVQLASVVITGNITYTAYFQPPVTVTGLQLDSTNYSLYNGDTHETVVTAVYSDTTTLDVSTGALYTSSDTNVVTVNSTGLVTAKANGQAVITAEYEGQQAQATVTVSARPDTGGGSSGTTTNPGIEIIVDGVKQGQLATAKQDTVNGRKVTTVLLDSGKVSEKLSRDNSKKLTIPVSGDSQVVTGQLDGGLVKLLETHDAEIQIATDKGSYTLPASQINIDAISEKFGTGLKLEDLTIRIQISEASDDQKAQAQAASQTDKFQVIVPPVDFDIVVSYKGQSVTLDKFSSYVERTITIPDGVEPNQITTGVVVEPDGTIRHVPTKIVVDGGKYRAQINSLTNSTYAVVWHPLSFADVAKHWAKGAVNSMGSRMIIEGAGNGLFNPDQDITRAEFAAILVRGLGLKPVGSSVPFSDVKAQDWYSSAVSTAYGYGLVAGFEDGSFRPNDRVTREQAMVMMAKAMQITGLTSKTSGVEIVLEQYVDANEMSSWAREGVIDCIGTELVSGRNSDVLAPKANMTRAEVASIVQRLLQKSELI</sequence>